<accession>A0ABQ1M542</accession>
<protein>
    <submittedName>
        <fullName evidence="2">Uncharacterized protein</fullName>
    </submittedName>
</protein>
<feature type="transmembrane region" description="Helical" evidence="1">
    <location>
        <begin position="12"/>
        <end position="38"/>
    </location>
</feature>
<keyword evidence="1" id="KW-0812">Transmembrane</keyword>
<evidence type="ECO:0000313" key="3">
    <source>
        <dbReference type="Proteomes" id="UP000636010"/>
    </source>
</evidence>
<proteinExistence type="predicted"/>
<name>A0ABQ1M542_9BACT</name>
<organism evidence="2 3">
    <name type="scientific">Marivirga lumbricoides</name>
    <dbReference type="NCBI Taxonomy" id="1046115"/>
    <lineage>
        <taxon>Bacteria</taxon>
        <taxon>Pseudomonadati</taxon>
        <taxon>Bacteroidota</taxon>
        <taxon>Cytophagia</taxon>
        <taxon>Cytophagales</taxon>
        <taxon>Marivirgaceae</taxon>
        <taxon>Marivirga</taxon>
    </lineage>
</organism>
<evidence type="ECO:0000313" key="2">
    <source>
        <dbReference type="EMBL" id="GGC33292.1"/>
    </source>
</evidence>
<comment type="caution">
    <text evidence="2">The sequence shown here is derived from an EMBL/GenBank/DDBJ whole genome shotgun (WGS) entry which is preliminary data.</text>
</comment>
<dbReference type="EMBL" id="BMEC01000005">
    <property type="protein sequence ID" value="GGC33292.1"/>
    <property type="molecule type" value="Genomic_DNA"/>
</dbReference>
<sequence length="62" mass="7177">MTTLLHQMQGELKIILIIIDRILLLPTLTFFSSTLSAFTIDSFLQEMNALSYIEEFVIDRVK</sequence>
<reference evidence="3" key="1">
    <citation type="journal article" date="2019" name="Int. J. Syst. Evol. Microbiol.">
        <title>The Global Catalogue of Microorganisms (GCM) 10K type strain sequencing project: providing services to taxonomists for standard genome sequencing and annotation.</title>
        <authorList>
            <consortium name="The Broad Institute Genomics Platform"/>
            <consortium name="The Broad Institute Genome Sequencing Center for Infectious Disease"/>
            <person name="Wu L."/>
            <person name="Ma J."/>
        </authorList>
    </citation>
    <scope>NUCLEOTIDE SEQUENCE [LARGE SCALE GENOMIC DNA]</scope>
    <source>
        <strain evidence="3">CGMCC 1.10832</strain>
    </source>
</reference>
<gene>
    <name evidence="2" type="ORF">GCM10011506_18390</name>
</gene>
<keyword evidence="1" id="KW-0472">Membrane</keyword>
<evidence type="ECO:0000256" key="1">
    <source>
        <dbReference type="SAM" id="Phobius"/>
    </source>
</evidence>
<keyword evidence="3" id="KW-1185">Reference proteome</keyword>
<keyword evidence="1" id="KW-1133">Transmembrane helix</keyword>
<dbReference type="Proteomes" id="UP000636010">
    <property type="component" value="Unassembled WGS sequence"/>
</dbReference>